<feature type="signal peptide" evidence="2">
    <location>
        <begin position="1"/>
        <end position="22"/>
    </location>
</feature>
<evidence type="ECO:0000256" key="2">
    <source>
        <dbReference type="SAM" id="SignalP"/>
    </source>
</evidence>
<comment type="caution">
    <text evidence="3">The sequence shown here is derived from an EMBL/GenBank/DDBJ whole genome shotgun (WGS) entry which is preliminary data.</text>
</comment>
<name>A0A4R8QCM7_9PEZI</name>
<proteinExistence type="predicted"/>
<dbReference type="AlphaFoldDB" id="A0A4R8QCM7"/>
<reference evidence="3 4" key="1">
    <citation type="submission" date="2018-11" db="EMBL/GenBank/DDBJ databases">
        <title>Genome sequence and assembly of Colletotrichum spinosum.</title>
        <authorList>
            <person name="Gan P."/>
            <person name="Shirasu K."/>
        </authorList>
    </citation>
    <scope>NUCLEOTIDE SEQUENCE [LARGE SCALE GENOMIC DNA]</scope>
    <source>
        <strain evidence="3 4">CBS 515.97</strain>
    </source>
</reference>
<sequence>MLTNTLITLAATAALMLQSAYGLPAGELEGRQNGCLIRTQRFENEFPSCPKDSPPVPKCQSGRAGRQLSWVENPPVPRGSRSLCSGTLRVRIPLDQNHSSTV</sequence>
<evidence type="ECO:0000313" key="4">
    <source>
        <dbReference type="Proteomes" id="UP000295083"/>
    </source>
</evidence>
<keyword evidence="4" id="KW-1185">Reference proteome</keyword>
<accession>A0A4R8QCM7</accession>
<evidence type="ECO:0000256" key="1">
    <source>
        <dbReference type="SAM" id="MobiDB-lite"/>
    </source>
</evidence>
<evidence type="ECO:0000313" key="3">
    <source>
        <dbReference type="EMBL" id="TDZ36497.1"/>
    </source>
</evidence>
<feature type="chain" id="PRO_5020877789" evidence="2">
    <location>
        <begin position="23"/>
        <end position="102"/>
    </location>
</feature>
<organism evidence="3 4">
    <name type="scientific">Colletotrichum spinosum</name>
    <dbReference type="NCBI Taxonomy" id="1347390"/>
    <lineage>
        <taxon>Eukaryota</taxon>
        <taxon>Fungi</taxon>
        <taxon>Dikarya</taxon>
        <taxon>Ascomycota</taxon>
        <taxon>Pezizomycotina</taxon>
        <taxon>Sordariomycetes</taxon>
        <taxon>Hypocreomycetidae</taxon>
        <taxon>Glomerellales</taxon>
        <taxon>Glomerellaceae</taxon>
        <taxon>Colletotrichum</taxon>
        <taxon>Colletotrichum orbiculare species complex</taxon>
    </lineage>
</organism>
<gene>
    <name evidence="3" type="ORF">C8035_v008283</name>
</gene>
<dbReference type="Proteomes" id="UP000295083">
    <property type="component" value="Unassembled WGS sequence"/>
</dbReference>
<keyword evidence="2" id="KW-0732">Signal</keyword>
<dbReference type="EMBL" id="QAPG01000031">
    <property type="protein sequence ID" value="TDZ36497.1"/>
    <property type="molecule type" value="Genomic_DNA"/>
</dbReference>
<feature type="region of interest" description="Disordered" evidence="1">
    <location>
        <begin position="46"/>
        <end position="79"/>
    </location>
</feature>
<protein>
    <submittedName>
        <fullName evidence="3">Uncharacterized protein</fullName>
    </submittedName>
</protein>